<feature type="region of interest" description="Disordered" evidence="1">
    <location>
        <begin position="346"/>
        <end position="370"/>
    </location>
</feature>
<feature type="region of interest" description="Disordered" evidence="1">
    <location>
        <begin position="138"/>
        <end position="323"/>
    </location>
</feature>
<dbReference type="VEuPathDB" id="PiroplasmaDB:TA03140"/>
<dbReference type="EMBL" id="UIVS01000001">
    <property type="protein sequence ID" value="SVP89900.1"/>
    <property type="molecule type" value="Genomic_DNA"/>
</dbReference>
<accession>A0A3B0MQV1</accession>
<organism evidence="3">
    <name type="scientific">Theileria annulata</name>
    <dbReference type="NCBI Taxonomy" id="5874"/>
    <lineage>
        <taxon>Eukaryota</taxon>
        <taxon>Sar</taxon>
        <taxon>Alveolata</taxon>
        <taxon>Apicomplexa</taxon>
        <taxon>Aconoidasida</taxon>
        <taxon>Piroplasmida</taxon>
        <taxon>Theileriidae</taxon>
        <taxon>Theileria</taxon>
    </lineage>
</organism>
<evidence type="ECO:0000256" key="1">
    <source>
        <dbReference type="SAM" id="MobiDB-lite"/>
    </source>
</evidence>
<feature type="compositionally biased region" description="Acidic residues" evidence="1">
    <location>
        <begin position="243"/>
        <end position="305"/>
    </location>
</feature>
<feature type="compositionally biased region" description="Basic and acidic residues" evidence="1">
    <location>
        <begin position="361"/>
        <end position="370"/>
    </location>
</feature>
<dbReference type="InterPro" id="IPR017956">
    <property type="entry name" value="AT_hook_DNA-bd_motif"/>
</dbReference>
<protein>
    <submittedName>
        <fullName evidence="3">Tash1-or TashAT-like protein, putative</fullName>
    </submittedName>
</protein>
<feature type="compositionally biased region" description="Basic residues" evidence="1">
    <location>
        <begin position="138"/>
        <end position="149"/>
    </location>
</feature>
<feature type="compositionally biased region" description="Basic residues" evidence="1">
    <location>
        <begin position="190"/>
        <end position="200"/>
    </location>
</feature>
<evidence type="ECO:0000313" key="3">
    <source>
        <dbReference type="EMBL" id="SVP89900.1"/>
    </source>
</evidence>
<dbReference type="GO" id="GO:0003677">
    <property type="term" value="F:DNA binding"/>
    <property type="evidence" value="ECO:0007669"/>
    <property type="project" value="InterPro"/>
</dbReference>
<dbReference type="Pfam" id="PF07708">
    <property type="entry name" value="Tash_PEST"/>
    <property type="match status" value="1"/>
</dbReference>
<dbReference type="SMART" id="SM00384">
    <property type="entry name" value="AT_hook"/>
    <property type="match status" value="3"/>
</dbReference>
<sequence>MVRVNTLLLVYAGFLYHIKIVSSIVLDLNDIVNSGLKMHEDSHDGIITTKIYSTQEKKITKIHNGKALVWMALPGEYVKCVNIFMFKRCKKVLCTIEIENPIKTDIFYLHKYYSHYNYISKEEYYDNFEIFSYKQPKPKRKLGRPRKLKPKIETDHFEVHKQEKVSKPKKPRIRRPRKQKPESETEKVDKPKRKRGRPRKQKPELEEPKRKRGRPKKLKPDERETDQEDHESDISHIELLFSSDEEPTEPLDTEDTDSAYEVEEAEEPTEPLDTEDTDSAYEVEEAEETTEEQSEETDSADESELQPETIPVEIESDDEHEDIDLEQELLNEPLFGEDVEKLLERELDRTGLSTNELDSVFEEKSKEDDN</sequence>
<dbReference type="AlphaFoldDB" id="A0A3B0MQV1"/>
<feature type="compositionally biased region" description="Basic residues" evidence="1">
    <location>
        <begin position="167"/>
        <end position="178"/>
    </location>
</feature>
<dbReference type="InterPro" id="IPR011695">
    <property type="entry name" value="Tash_PEST_motif"/>
</dbReference>
<feature type="compositionally biased region" description="Acidic residues" evidence="1">
    <location>
        <begin position="314"/>
        <end position="323"/>
    </location>
</feature>
<name>A0A3B0MQV1_THEAN</name>
<proteinExistence type="predicted"/>
<dbReference type="EMBL" id="UIVT01000001">
    <property type="protein sequence ID" value="SVP88749.1"/>
    <property type="molecule type" value="Genomic_DNA"/>
</dbReference>
<feature type="compositionally biased region" description="Basic and acidic residues" evidence="1">
    <location>
        <begin position="179"/>
        <end position="189"/>
    </location>
</feature>
<feature type="compositionally biased region" description="Basic and acidic residues" evidence="1">
    <location>
        <begin position="150"/>
        <end position="166"/>
    </location>
</feature>
<reference evidence="3" key="1">
    <citation type="submission" date="2018-07" db="EMBL/GenBank/DDBJ databases">
        <authorList>
            <person name="Quirk P.G."/>
            <person name="Krulwich T.A."/>
        </authorList>
    </citation>
    <scope>NUCLEOTIDE SEQUENCE</scope>
    <source>
        <strain evidence="3">Anand</strain>
    </source>
</reference>
<evidence type="ECO:0000313" key="2">
    <source>
        <dbReference type="EMBL" id="SVP88749.1"/>
    </source>
</evidence>
<dbReference type="PRINTS" id="PR00929">
    <property type="entry name" value="ATHOOK"/>
</dbReference>
<gene>
    <name evidence="2" type="ORF">TAT_000060500</name>
    <name evidence="3" type="ORF">TAV_000060200</name>
</gene>